<dbReference type="RefSeq" id="WP_186603920.1">
    <property type="nucleotide sequence ID" value="NZ_JABWRP020000014.1"/>
</dbReference>
<feature type="transmembrane region" description="Helical" evidence="1">
    <location>
        <begin position="164"/>
        <end position="183"/>
    </location>
</feature>
<reference evidence="3" key="3">
    <citation type="submission" date="2021-06" db="EMBL/GenBank/DDBJ databases">
        <title>Updating the genus Pseudomonas: Description of 43 new species and partition of the Pseudomonas putida group.</title>
        <authorList>
            <person name="Girard L."/>
            <person name="Lood C."/>
            <person name="Vandamme P."/>
            <person name="Rokni-Zadeh H."/>
            <person name="Van Noort V."/>
            <person name="Hofte M."/>
            <person name="Lavigne R."/>
            <person name="De Mot R."/>
        </authorList>
    </citation>
    <scope>NUCLEOTIDE SEQUENCE</scope>
    <source>
        <strain evidence="3">RW4S2</strain>
    </source>
</reference>
<accession>A0A923GMW1</accession>
<feature type="transmembrane region" description="Helical" evidence="1">
    <location>
        <begin position="64"/>
        <end position="84"/>
    </location>
</feature>
<feature type="transmembrane region" description="Helical" evidence="1">
    <location>
        <begin position="140"/>
        <end position="158"/>
    </location>
</feature>
<keyword evidence="1" id="KW-0812">Transmembrane</keyword>
<keyword evidence="4" id="KW-1185">Reference proteome</keyword>
<keyword evidence="1" id="KW-0472">Membrane</keyword>
<comment type="caution">
    <text evidence="2">The sequence shown here is derived from an EMBL/GenBank/DDBJ whole genome shotgun (WGS) entry which is preliminary data.</text>
</comment>
<name>A0A923GMW1_9PSED</name>
<feature type="transmembrane region" description="Helical" evidence="1">
    <location>
        <begin position="7"/>
        <end position="26"/>
    </location>
</feature>
<reference evidence="2 4" key="1">
    <citation type="journal article" date="2020" name="Microorganisms">
        <title>Reliable Identification of Environmental Pseudomonas Isolates Using the rpoD Gene.</title>
        <authorList>
            <consortium name="The Broad Institute Genome Sequencing Platform"/>
            <person name="Girard L."/>
            <person name="Lood C."/>
            <person name="Rokni-Zadeh H."/>
            <person name="van Noort V."/>
            <person name="Lavigne R."/>
            <person name="De Mot R."/>
        </authorList>
    </citation>
    <scope>NUCLEOTIDE SEQUENCE</scope>
    <source>
        <strain evidence="2 4">RW4S2</strain>
    </source>
</reference>
<evidence type="ECO:0000313" key="4">
    <source>
        <dbReference type="Proteomes" id="UP000628137"/>
    </source>
</evidence>
<gene>
    <name evidence="3" type="ORF">HU738_018025</name>
    <name evidence="2" type="ORF">HU738_20950</name>
</gene>
<organism evidence="2">
    <name type="scientific">Pseudomonas vlassakiae</name>
    <dbReference type="NCBI Taxonomy" id="485888"/>
    <lineage>
        <taxon>Bacteria</taxon>
        <taxon>Pseudomonadati</taxon>
        <taxon>Pseudomonadota</taxon>
        <taxon>Gammaproteobacteria</taxon>
        <taxon>Pseudomonadales</taxon>
        <taxon>Pseudomonadaceae</taxon>
        <taxon>Pseudomonas</taxon>
    </lineage>
</organism>
<evidence type="ECO:0000313" key="2">
    <source>
        <dbReference type="EMBL" id="MBC3473029.1"/>
    </source>
</evidence>
<dbReference type="EMBL" id="JABWRP010000021">
    <property type="protein sequence ID" value="MBC3473029.1"/>
    <property type="molecule type" value="Genomic_DNA"/>
</dbReference>
<reference evidence="2" key="2">
    <citation type="submission" date="2020-07" db="EMBL/GenBank/DDBJ databases">
        <authorList>
            <person name="Lood C."/>
            <person name="Girard L."/>
        </authorList>
    </citation>
    <scope>NUCLEOTIDE SEQUENCE</scope>
    <source>
        <strain evidence="2">RW4S2</strain>
    </source>
</reference>
<evidence type="ECO:0000313" key="3">
    <source>
        <dbReference type="EMBL" id="MBV4542943.1"/>
    </source>
</evidence>
<dbReference type="AlphaFoldDB" id="A0A923GMW1"/>
<protein>
    <submittedName>
        <fullName evidence="2">Uncharacterized protein</fullName>
    </submittedName>
</protein>
<feature type="transmembrane region" description="Helical" evidence="1">
    <location>
        <begin position="96"/>
        <end position="119"/>
    </location>
</feature>
<feature type="transmembrane region" description="Helical" evidence="1">
    <location>
        <begin position="32"/>
        <end position="52"/>
    </location>
</feature>
<evidence type="ECO:0000256" key="1">
    <source>
        <dbReference type="SAM" id="Phobius"/>
    </source>
</evidence>
<proteinExistence type="predicted"/>
<dbReference type="EMBL" id="JABWRP020000014">
    <property type="protein sequence ID" value="MBV4542943.1"/>
    <property type="molecule type" value="Genomic_DNA"/>
</dbReference>
<sequence>MFTVERFFAKIWSAWLLVVMIAVMMIGVSPPFFIIPSALAVVAMSVWCIECAFRTERFVVYANLRLFSNLSIAPLFAALLMMAISYKTMKLGSFSSTALCLSPVVLTVLAYGLVCVWPGKTNVLNFEGLRVESIEPPQPVRWWHAGLGAGLSSLIYPLMKSHDVPMIGLIYFFVFMALFMVFYNRDKIWALRALKAREAKKNCRYTFRDVDAIRAQRSASWLGRLFAVRTNGE</sequence>
<keyword evidence="1" id="KW-1133">Transmembrane helix</keyword>
<dbReference type="Proteomes" id="UP000628137">
    <property type="component" value="Unassembled WGS sequence"/>
</dbReference>